<reference evidence="9" key="1">
    <citation type="submission" date="2021-02" db="EMBL/GenBank/DDBJ databases">
        <authorList>
            <person name="Nowell W R."/>
        </authorList>
    </citation>
    <scope>NUCLEOTIDE SEQUENCE</scope>
</reference>
<dbReference type="Proteomes" id="UP000663824">
    <property type="component" value="Unassembled WGS sequence"/>
</dbReference>
<dbReference type="InterPro" id="IPR000276">
    <property type="entry name" value="GPCR_Rhodpsn"/>
</dbReference>
<keyword evidence="5" id="KW-1015">Disulfide bond</keyword>
<feature type="transmembrane region" description="Helical" evidence="6">
    <location>
        <begin position="530"/>
        <end position="552"/>
    </location>
</feature>
<keyword evidence="4 6" id="KW-0472">Membrane</keyword>
<name>A0A816PNQ8_9BILA</name>
<dbReference type="PROSITE" id="PS01186">
    <property type="entry name" value="EGF_2"/>
    <property type="match status" value="1"/>
</dbReference>
<dbReference type="GO" id="GO:0004930">
    <property type="term" value="F:G protein-coupled receptor activity"/>
    <property type="evidence" value="ECO:0007669"/>
    <property type="project" value="InterPro"/>
</dbReference>
<evidence type="ECO:0000259" key="8">
    <source>
        <dbReference type="PROSITE" id="PS50262"/>
    </source>
</evidence>
<dbReference type="PANTHER" id="PTHR24033">
    <property type="entry name" value="EGF-LIKE DOMAIN-CONTAINING PROTEIN"/>
    <property type="match status" value="1"/>
</dbReference>
<evidence type="ECO:0000256" key="4">
    <source>
        <dbReference type="ARBA" id="ARBA00023136"/>
    </source>
</evidence>
<dbReference type="InterPro" id="IPR051830">
    <property type="entry name" value="NOTCH_homolog"/>
</dbReference>
<dbReference type="InterPro" id="IPR017452">
    <property type="entry name" value="GPCR_Rhodpsn_7TM"/>
</dbReference>
<proteinExistence type="predicted"/>
<comment type="caution">
    <text evidence="5">Lacks conserved residue(s) required for the propagation of feature annotation.</text>
</comment>
<protein>
    <recommendedName>
        <fullName evidence="11">G-protein coupled receptors family 1 profile domain-containing protein</fullName>
    </recommendedName>
</protein>
<feature type="transmembrane region" description="Helical" evidence="6">
    <location>
        <begin position="750"/>
        <end position="769"/>
    </location>
</feature>
<feature type="transmembrane region" description="Helical" evidence="6">
    <location>
        <begin position="670"/>
        <end position="690"/>
    </location>
</feature>
<accession>A0A816PNQ8</accession>
<organism evidence="9 10">
    <name type="scientific">Rotaria magnacalcarata</name>
    <dbReference type="NCBI Taxonomy" id="392030"/>
    <lineage>
        <taxon>Eukaryota</taxon>
        <taxon>Metazoa</taxon>
        <taxon>Spiralia</taxon>
        <taxon>Gnathifera</taxon>
        <taxon>Rotifera</taxon>
        <taxon>Eurotatoria</taxon>
        <taxon>Bdelloidea</taxon>
        <taxon>Philodinida</taxon>
        <taxon>Philodinidae</taxon>
        <taxon>Rotaria</taxon>
    </lineage>
</organism>
<evidence type="ECO:0000256" key="1">
    <source>
        <dbReference type="ARBA" id="ARBA00004370"/>
    </source>
</evidence>
<keyword evidence="2 6" id="KW-0812">Transmembrane</keyword>
<dbReference type="SUPFAM" id="SSF81321">
    <property type="entry name" value="Family A G protein-coupled receptor-like"/>
    <property type="match status" value="1"/>
</dbReference>
<dbReference type="CDD" id="cd00637">
    <property type="entry name" value="7tm_classA_rhodopsin-like"/>
    <property type="match status" value="1"/>
</dbReference>
<dbReference type="AlphaFoldDB" id="A0A816PNQ8"/>
<feature type="transmembrane region" description="Helical" evidence="6">
    <location>
        <begin position="497"/>
        <end position="518"/>
    </location>
</feature>
<dbReference type="PANTHER" id="PTHR24033:SF151">
    <property type="entry name" value="NOTCH 2"/>
    <property type="match status" value="1"/>
</dbReference>
<comment type="subcellular location">
    <subcellularLocation>
        <location evidence="1">Membrane</location>
    </subcellularLocation>
</comment>
<dbReference type="PROSITE" id="PS50026">
    <property type="entry name" value="EGF_3"/>
    <property type="match status" value="1"/>
</dbReference>
<evidence type="ECO:0000313" key="9">
    <source>
        <dbReference type="EMBL" id="CAF2051040.1"/>
    </source>
</evidence>
<evidence type="ECO:0008006" key="11">
    <source>
        <dbReference type="Google" id="ProtNLM"/>
    </source>
</evidence>
<comment type="caution">
    <text evidence="9">The sequence shown here is derived from an EMBL/GenBank/DDBJ whole genome shotgun (WGS) entry which is preliminary data.</text>
</comment>
<dbReference type="GO" id="GO:0016020">
    <property type="term" value="C:membrane"/>
    <property type="evidence" value="ECO:0007669"/>
    <property type="project" value="UniProtKB-SubCell"/>
</dbReference>
<dbReference type="PROSITE" id="PS50262">
    <property type="entry name" value="G_PROTEIN_RECEP_F1_2"/>
    <property type="match status" value="1"/>
</dbReference>
<dbReference type="Pfam" id="PF00001">
    <property type="entry name" value="7tm_1"/>
    <property type="match status" value="1"/>
</dbReference>
<feature type="disulfide bond" evidence="5">
    <location>
        <begin position="195"/>
        <end position="204"/>
    </location>
</feature>
<keyword evidence="5" id="KW-0245">EGF-like domain</keyword>
<dbReference type="Gene3D" id="1.20.1070.10">
    <property type="entry name" value="Rhodopsin 7-helix transmembrane proteins"/>
    <property type="match status" value="1"/>
</dbReference>
<evidence type="ECO:0000256" key="6">
    <source>
        <dbReference type="SAM" id="Phobius"/>
    </source>
</evidence>
<sequence>MPLEATTSVVRFPSFNSRAGKVAHPFGYCDRGFFVSTNGGTQYQCFCPPSFYGNRCQFNRRRITVRVRFDRYHRHDLPPIIHVLFLLLFNNSQIFDHQTFADVDLDFPTKHQVYLLYPPSKPNGIYSIRLEAYHSTNILAVWNYPITPLDFLPVLRIAKILRFPDHALPGIVSNYLCRNNGTSYRMNNGEGFCLCQRGWRGIHCEERLENIKCSIRSIARDRDICICPDGYLEPHCFVRQNICARPRLCQSNERCHPLSVQPPKQYACICNDLSCDTRKPLMFIHRNESNEYPILLQLLKIRTDYTNVRQQILISASMNFPINRTMNTNNALYKQNGPPEVGLLFAFQPEKRSVKIIVHLLFVNCSPSIQNYSVDLSRQLRRCRLLNGTERQLVTHFHKYCREPICETCFMSESYLCYCNLKAINRSECMPYQQRNIVCPHCLNQGLCVQGDLQNKSDFVCVCPKCASGKLRQFASNRFVISLEFLIEKTNWDHLHFIGPVLFVIFGLIFNGLCIMTFTKRNSHQTGTGFYLLINALTSQLVLFFFLARTYYLYMIRRMIIRSAMNISLCKALPFTMSYLNYVSLWLMAWVTLERALGVMFPTRFSSIRKPKSAAIIILLTFVFMLALTYIHIDQYKLVSHPESLYSWCIQEIESGQAKLIQYTSMAHRFSPFLVNLVADVIIILAIGRSKATTQHRSIRSTLLKQVQQRIDLLLGPIACFITQLPQLIILFLDACDYNQKSWFVDLTLLAYYVSFIPQISVLFLYVMPSTLFKNVLLRETVVGKRFMQLW</sequence>
<evidence type="ECO:0000256" key="3">
    <source>
        <dbReference type="ARBA" id="ARBA00022989"/>
    </source>
</evidence>
<dbReference type="InterPro" id="IPR000742">
    <property type="entry name" value="EGF"/>
</dbReference>
<feature type="transmembrane region" description="Helical" evidence="6">
    <location>
        <begin position="614"/>
        <end position="633"/>
    </location>
</feature>
<feature type="transmembrane region" description="Helical" evidence="6">
    <location>
        <begin position="711"/>
        <end position="730"/>
    </location>
</feature>
<dbReference type="PROSITE" id="PS00022">
    <property type="entry name" value="EGF_1"/>
    <property type="match status" value="2"/>
</dbReference>
<evidence type="ECO:0000256" key="2">
    <source>
        <dbReference type="ARBA" id="ARBA00022692"/>
    </source>
</evidence>
<feature type="domain" description="G-protein coupled receptors family 1 profile" evidence="8">
    <location>
        <begin position="510"/>
        <end position="766"/>
    </location>
</feature>
<evidence type="ECO:0000256" key="5">
    <source>
        <dbReference type="PROSITE-ProRule" id="PRU00076"/>
    </source>
</evidence>
<feature type="domain" description="EGF-like" evidence="7">
    <location>
        <begin position="168"/>
        <end position="205"/>
    </location>
</feature>
<feature type="transmembrane region" description="Helical" evidence="6">
    <location>
        <begin position="572"/>
        <end position="593"/>
    </location>
</feature>
<evidence type="ECO:0000313" key="10">
    <source>
        <dbReference type="Proteomes" id="UP000663824"/>
    </source>
</evidence>
<keyword evidence="3 6" id="KW-1133">Transmembrane helix</keyword>
<dbReference type="Gene3D" id="2.10.25.10">
    <property type="entry name" value="Laminin"/>
    <property type="match status" value="1"/>
</dbReference>
<dbReference type="EMBL" id="CAJNRE010005918">
    <property type="protein sequence ID" value="CAF2051040.1"/>
    <property type="molecule type" value="Genomic_DNA"/>
</dbReference>
<gene>
    <name evidence="9" type="ORF">MBJ925_LOCUS13020</name>
</gene>
<evidence type="ECO:0000259" key="7">
    <source>
        <dbReference type="PROSITE" id="PS50026"/>
    </source>
</evidence>